<organism evidence="2 3">
    <name type="scientific">Corallococcus exercitus</name>
    <dbReference type="NCBI Taxonomy" id="2316736"/>
    <lineage>
        <taxon>Bacteria</taxon>
        <taxon>Pseudomonadati</taxon>
        <taxon>Myxococcota</taxon>
        <taxon>Myxococcia</taxon>
        <taxon>Myxococcales</taxon>
        <taxon>Cystobacterineae</taxon>
        <taxon>Myxococcaceae</taxon>
        <taxon>Corallococcus</taxon>
    </lineage>
</organism>
<keyword evidence="1" id="KW-1133">Transmembrane helix</keyword>
<comment type="caution">
    <text evidence="2">The sequence shown here is derived from an EMBL/GenBank/DDBJ whole genome shotgun (WGS) entry which is preliminary data.</text>
</comment>
<keyword evidence="1" id="KW-0812">Transmembrane</keyword>
<gene>
    <name evidence="2" type="ORF">HMI49_00675</name>
</gene>
<accession>A0A7Y4NNR3</accession>
<dbReference type="Proteomes" id="UP000563426">
    <property type="component" value="Unassembled WGS sequence"/>
</dbReference>
<name>A0A7Y4NNR3_9BACT</name>
<evidence type="ECO:0000313" key="2">
    <source>
        <dbReference type="EMBL" id="NOK31715.1"/>
    </source>
</evidence>
<dbReference type="EMBL" id="JABFJV010000002">
    <property type="protein sequence ID" value="NOK31715.1"/>
    <property type="molecule type" value="Genomic_DNA"/>
</dbReference>
<reference evidence="2 3" key="1">
    <citation type="submission" date="2020-05" db="EMBL/GenBank/DDBJ databases">
        <authorList>
            <person name="Whitworth D."/>
        </authorList>
    </citation>
    <scope>NUCLEOTIDE SEQUENCE [LARGE SCALE GENOMIC DNA]</scope>
    <source>
        <strain evidence="2 3">AB043B</strain>
    </source>
</reference>
<sequence>MRKPLSARISMGVLVVGGLPALGTALLCIAASFHGGDLRHETMFAYAVGAIVLLIASHG</sequence>
<protein>
    <submittedName>
        <fullName evidence="2">Uncharacterized protein</fullName>
    </submittedName>
</protein>
<feature type="transmembrane region" description="Helical" evidence="1">
    <location>
        <begin position="12"/>
        <end position="32"/>
    </location>
</feature>
<proteinExistence type="predicted"/>
<dbReference type="RefSeq" id="WP_171432666.1">
    <property type="nucleotide sequence ID" value="NZ_JABFJV010000002.1"/>
</dbReference>
<evidence type="ECO:0000313" key="3">
    <source>
        <dbReference type="Proteomes" id="UP000563426"/>
    </source>
</evidence>
<keyword evidence="3" id="KW-1185">Reference proteome</keyword>
<evidence type="ECO:0000256" key="1">
    <source>
        <dbReference type="SAM" id="Phobius"/>
    </source>
</evidence>
<keyword evidence="1" id="KW-0472">Membrane</keyword>
<dbReference type="AlphaFoldDB" id="A0A7Y4NNR3"/>